<feature type="domain" description="Prolyl 4-hydroxylase alpha subunit" evidence="4">
    <location>
        <begin position="71"/>
        <end position="290"/>
    </location>
</feature>
<gene>
    <name evidence="5" type="ORF">H4O24_13440</name>
</gene>
<dbReference type="PANTHER" id="PTHR12117">
    <property type="entry name" value="HISTONE ACETYLTRANSFERASE COMPLEX"/>
    <property type="match status" value="1"/>
</dbReference>
<evidence type="ECO:0000259" key="4">
    <source>
        <dbReference type="SMART" id="SM00702"/>
    </source>
</evidence>
<evidence type="ECO:0000256" key="1">
    <source>
        <dbReference type="ARBA" id="ARBA00001961"/>
    </source>
</evidence>
<dbReference type="InterPro" id="IPR039558">
    <property type="entry name" value="TPA1/OFD1_N"/>
</dbReference>
<dbReference type="SMART" id="SM00702">
    <property type="entry name" value="P4Hc"/>
    <property type="match status" value="1"/>
</dbReference>
<dbReference type="InterPro" id="IPR006620">
    <property type="entry name" value="Pro_4_hyd_alph"/>
</dbReference>
<comment type="cofactor">
    <cofactor evidence="1">
        <name>L-ascorbate</name>
        <dbReference type="ChEBI" id="CHEBI:38290"/>
    </cofactor>
</comment>
<keyword evidence="3" id="KW-0560">Oxidoreductase</keyword>
<evidence type="ECO:0000313" key="5">
    <source>
        <dbReference type="EMBL" id="QNE06761.1"/>
    </source>
</evidence>
<sequence>MLQPCRTAIELLTGPSANSLTHARPLAIASPLRLTTGAARERKVANIVPKELFRLNPLLDRDAFADRYRCNGRVQVRNVLTEVTASEIRKILASHTPWGMAGQAGTQSSPEAVEAAQLRTHDGQAKARHIMEASHKAAAAGEYACRFARYPMLTAYQERWSPDSVQDMLLEYLNTPDFLGLVRDITGIDTLVKADAQATLFGPGHFLGRHIDSHVAEGWRVAYVLNLAGDDWQPDWGGYLTFLDDDGDIVEGWRPRFNTLNLFAVPQSHAVSYVPPFAPPQRFAITGWVRDR</sequence>
<dbReference type="Proteomes" id="UP000515297">
    <property type="component" value="Chromosome"/>
</dbReference>
<evidence type="ECO:0000256" key="2">
    <source>
        <dbReference type="ARBA" id="ARBA00022964"/>
    </source>
</evidence>
<evidence type="ECO:0000313" key="6">
    <source>
        <dbReference type="Proteomes" id="UP000515297"/>
    </source>
</evidence>
<dbReference type="GO" id="GO:0006449">
    <property type="term" value="P:regulation of translational termination"/>
    <property type="evidence" value="ECO:0007669"/>
    <property type="project" value="TreeGrafter"/>
</dbReference>
<keyword evidence="2" id="KW-0223">Dioxygenase</keyword>
<dbReference type="Pfam" id="PF13661">
    <property type="entry name" value="2OG-FeII_Oxy_4"/>
    <property type="match status" value="1"/>
</dbReference>
<accession>A0A7G6VYE6</accession>
<dbReference type="InterPro" id="IPR051842">
    <property type="entry name" value="uS12_prolyl_hydroxylase"/>
</dbReference>
<dbReference type="Gene3D" id="2.60.120.620">
    <property type="entry name" value="q2cbj1_9rhob like domain"/>
    <property type="match status" value="1"/>
</dbReference>
<dbReference type="AlphaFoldDB" id="A0A7G6VYE6"/>
<organism evidence="5 6">
    <name type="scientific">Croceicoccus marinus</name>
    <dbReference type="NCBI Taxonomy" id="450378"/>
    <lineage>
        <taxon>Bacteria</taxon>
        <taxon>Pseudomonadati</taxon>
        <taxon>Pseudomonadota</taxon>
        <taxon>Alphaproteobacteria</taxon>
        <taxon>Sphingomonadales</taxon>
        <taxon>Erythrobacteraceae</taxon>
        <taxon>Croceicoccus</taxon>
    </lineage>
</organism>
<evidence type="ECO:0000256" key="3">
    <source>
        <dbReference type="ARBA" id="ARBA00023002"/>
    </source>
</evidence>
<dbReference type="GO" id="GO:0031418">
    <property type="term" value="F:L-ascorbic acid binding"/>
    <property type="evidence" value="ECO:0007669"/>
    <property type="project" value="InterPro"/>
</dbReference>
<name>A0A7G6VYE6_9SPHN</name>
<dbReference type="GO" id="GO:0005737">
    <property type="term" value="C:cytoplasm"/>
    <property type="evidence" value="ECO:0007669"/>
    <property type="project" value="TreeGrafter"/>
</dbReference>
<dbReference type="GO" id="GO:0005506">
    <property type="term" value="F:iron ion binding"/>
    <property type="evidence" value="ECO:0007669"/>
    <property type="project" value="InterPro"/>
</dbReference>
<dbReference type="EMBL" id="CP060052">
    <property type="protein sequence ID" value="QNE06761.1"/>
    <property type="molecule type" value="Genomic_DNA"/>
</dbReference>
<protein>
    <submittedName>
        <fullName evidence="5">2OG-Fe(II) oxygenase</fullName>
    </submittedName>
</protein>
<dbReference type="GO" id="GO:0031543">
    <property type="term" value="F:peptidyl-proline dioxygenase activity"/>
    <property type="evidence" value="ECO:0007669"/>
    <property type="project" value="TreeGrafter"/>
</dbReference>
<reference evidence="5 6" key="1">
    <citation type="submission" date="2020-08" db="EMBL/GenBank/DDBJ databases">
        <authorList>
            <person name="Liu G."/>
            <person name="Sun C."/>
        </authorList>
    </citation>
    <scope>NUCLEOTIDE SEQUENCE [LARGE SCALE GENOMIC DNA]</scope>
    <source>
        <strain evidence="5 6">OT19</strain>
    </source>
</reference>
<dbReference type="PANTHER" id="PTHR12117:SF0">
    <property type="entry name" value="PROLYL 3-HYDROXYLASE OGFOD1"/>
    <property type="match status" value="1"/>
</dbReference>
<proteinExistence type="predicted"/>